<name>A0A1M4XI54_9GAMM</name>
<sequence length="78" mass="9126">MSPSVYRENGFKFFFFSNEEERMHVHIVGHDGEAKFWIAPEIALAKSYNLSVKELSKLEKSVEEHKDEIIAAWQKHFG</sequence>
<gene>
    <name evidence="1" type="ORF">SAMN02745753_01078</name>
</gene>
<dbReference type="EMBL" id="FQVF01000004">
    <property type="protein sequence ID" value="SHE93081.1"/>
    <property type="molecule type" value="Genomic_DNA"/>
</dbReference>
<proteinExistence type="predicted"/>
<evidence type="ECO:0000313" key="2">
    <source>
        <dbReference type="Proteomes" id="UP000184517"/>
    </source>
</evidence>
<dbReference type="InterPro" id="IPR025427">
    <property type="entry name" value="DUF4160"/>
</dbReference>
<keyword evidence="2" id="KW-1185">Reference proteome</keyword>
<accession>A0A1M4XI54</accession>
<dbReference type="Pfam" id="PF13711">
    <property type="entry name" value="DUF4160"/>
    <property type="match status" value="1"/>
</dbReference>
<protein>
    <recommendedName>
        <fullName evidence="3">DUF4160 domain-containing protein</fullName>
    </recommendedName>
</protein>
<dbReference type="RefSeq" id="WP_072838697.1">
    <property type="nucleotide sequence ID" value="NZ_FQVF01000004.1"/>
</dbReference>
<dbReference type="AlphaFoldDB" id="A0A1M4XI54"/>
<dbReference type="STRING" id="1122206.SAMN02745753_01078"/>
<dbReference type="OrthoDB" id="122670at2"/>
<reference evidence="2" key="1">
    <citation type="submission" date="2016-11" db="EMBL/GenBank/DDBJ databases">
        <authorList>
            <person name="Varghese N."/>
            <person name="Submissions S."/>
        </authorList>
    </citation>
    <scope>NUCLEOTIDE SEQUENCE [LARGE SCALE GENOMIC DNA]</scope>
    <source>
        <strain evidence="2">DSM 16579</strain>
    </source>
</reference>
<organism evidence="1 2">
    <name type="scientific">Marinomonas polaris DSM 16579</name>
    <dbReference type="NCBI Taxonomy" id="1122206"/>
    <lineage>
        <taxon>Bacteria</taxon>
        <taxon>Pseudomonadati</taxon>
        <taxon>Pseudomonadota</taxon>
        <taxon>Gammaproteobacteria</taxon>
        <taxon>Oceanospirillales</taxon>
        <taxon>Oceanospirillaceae</taxon>
        <taxon>Marinomonas</taxon>
    </lineage>
</organism>
<dbReference type="Proteomes" id="UP000184517">
    <property type="component" value="Unassembled WGS sequence"/>
</dbReference>
<evidence type="ECO:0008006" key="3">
    <source>
        <dbReference type="Google" id="ProtNLM"/>
    </source>
</evidence>
<evidence type="ECO:0000313" key="1">
    <source>
        <dbReference type="EMBL" id="SHE93081.1"/>
    </source>
</evidence>